<dbReference type="InterPro" id="IPR004176">
    <property type="entry name" value="Clp_R_N"/>
</dbReference>
<dbReference type="InterPro" id="IPR041546">
    <property type="entry name" value="ClpA/ClpB_AAA_lid"/>
</dbReference>
<evidence type="ECO:0000256" key="5">
    <source>
        <dbReference type="SAM" id="SignalP"/>
    </source>
</evidence>
<dbReference type="PANTHER" id="PTHR11638:SF18">
    <property type="entry name" value="HEAT SHOCK PROTEIN 104"/>
    <property type="match status" value="1"/>
</dbReference>
<evidence type="ECO:0000313" key="7">
    <source>
        <dbReference type="EMBL" id="KAG7664602.1"/>
    </source>
</evidence>
<feature type="chain" id="PRO_5035156864" description="Clp R domain-containing protein" evidence="5">
    <location>
        <begin position="18"/>
        <end position="993"/>
    </location>
</feature>
<dbReference type="PROSITE" id="PS51903">
    <property type="entry name" value="CLP_R"/>
    <property type="match status" value="1"/>
</dbReference>
<comment type="caution">
    <text evidence="7">The sequence shown here is derived from an EMBL/GenBank/DDBJ whole genome shotgun (WGS) entry which is preliminary data.</text>
</comment>
<dbReference type="GO" id="GO:0016887">
    <property type="term" value="F:ATP hydrolysis activity"/>
    <property type="evidence" value="ECO:0007669"/>
    <property type="project" value="InterPro"/>
</dbReference>
<dbReference type="GeneID" id="73468698"/>
<dbReference type="InterPro" id="IPR050130">
    <property type="entry name" value="ClpA_ClpB"/>
</dbReference>
<dbReference type="Pfam" id="PF17871">
    <property type="entry name" value="AAA_lid_9"/>
    <property type="match status" value="1"/>
</dbReference>
<dbReference type="GO" id="GO:0005524">
    <property type="term" value="F:ATP binding"/>
    <property type="evidence" value="ECO:0007669"/>
    <property type="project" value="UniProtKB-KW"/>
</dbReference>
<feature type="domain" description="Clp R" evidence="6">
    <location>
        <begin position="180"/>
        <end position="323"/>
    </location>
</feature>
<keyword evidence="8" id="KW-1185">Reference proteome</keyword>
<dbReference type="Proteomes" id="UP000694255">
    <property type="component" value="Unassembled WGS sequence"/>
</dbReference>
<dbReference type="EMBL" id="JAGSYN010000070">
    <property type="protein sequence ID" value="KAG7664602.1"/>
    <property type="molecule type" value="Genomic_DNA"/>
</dbReference>
<dbReference type="GO" id="GO:0005737">
    <property type="term" value="C:cytoplasm"/>
    <property type="evidence" value="ECO:0007669"/>
    <property type="project" value="TreeGrafter"/>
</dbReference>
<keyword evidence="3" id="KW-0067">ATP-binding</keyword>
<keyword evidence="1 4" id="KW-0677">Repeat</keyword>
<evidence type="ECO:0000259" key="6">
    <source>
        <dbReference type="PROSITE" id="PS51903"/>
    </source>
</evidence>
<evidence type="ECO:0000313" key="8">
    <source>
        <dbReference type="Proteomes" id="UP000694255"/>
    </source>
</evidence>
<dbReference type="SMART" id="SM00382">
    <property type="entry name" value="AAA"/>
    <property type="match status" value="2"/>
</dbReference>
<evidence type="ECO:0000256" key="4">
    <source>
        <dbReference type="PROSITE-ProRule" id="PRU01251"/>
    </source>
</evidence>
<keyword evidence="2" id="KW-0547">Nucleotide-binding</keyword>
<sequence>MSSKLFILILILHLITAYPHRIEVFVDPNLPHENTGEQDVVVIDLSDNNRDEFNLSNLASEAKTSLKESSPVLYALKSINDLQTKHFDKLNSRNNTFYFKETNSALYFDNDAKKWTEIKKNDPDNTPKTEFLDWLPISFCLDSRLGSGGLIYRQVKVMLEATSQLNAALVLHTNPVGFLTGLGGILGFKVVVRATNLVKAMGHRSVTPVHLLAVILQPEPLQSSLLLNIFSQTDHRWQPILVRINERLESNKSVAEDSVGFDSDSLEVRDHATRLSDLQGDSYVGQDHFIASILDNNIVVELLASVNLNAIMIRNCVLDLRGTFRIQEKDDDELLNDVRIPENANFNFLIKPELEEDTLVEDQARSGYFVHDYISRFCQDWTTEAENNLLEATFGRTLETDRILRLLCKKRKSILVLVGEKGVGKSSIVKGVTQRITTGNAPSILHSAGIYSLEIDVLCAHSGDRKELVTNLHEILWELNGREEPTVLFIKDVQFLIKNLGRDATFSIFNKAIDNGNFHIILSVDQSTLDNAINIGQQPIDSFKIMQIQPNTVQESINIMLGVISTTYAEYELDISNEIAFEMVKLADKYIADRVLPHSVLELLDETIASAVMKSVDHKLSVKEKQGNQFKKRDNSEQLCDLDGKMKGGSTPSEDHAVVSTSLLSSIVRKIGNLFLSPEQDSLEARKLLITHDDILDALSALLGIPKEDIFTDDEPHDLEVLEHNVFGQSEAIIQVLDSLGLAKSGILPTSAVRLFFSGPPGCGKTELAMQLAIFLNSDASSFLELDFQDPNNRMTYSKLLGSAFPSKDDGILCRQLKKFPNSVILFRNADPISHELQQIIIEIFNNLKIQNAKNIALDFSEAILIISSNMKTSDEYLDEVRECAVKENQTFDSVIKFNDLHSKAKVNILKKLVEEYTTCFRSQGKNISLSLDHSAVKFMCTAKYDERLGAKVFRKVFEDEIIPQVRDLLLRQSIHPSGNISITLTNDKFIVS</sequence>
<feature type="signal peptide" evidence="5">
    <location>
        <begin position="1"/>
        <end position="17"/>
    </location>
</feature>
<keyword evidence="5" id="KW-0732">Signal</keyword>
<accession>A0A8J5QK80</accession>
<name>A0A8J5QK80_9ASCO</name>
<dbReference type="Pfam" id="PF02861">
    <property type="entry name" value="Clp_N"/>
    <property type="match status" value="1"/>
</dbReference>
<proteinExistence type="predicted"/>
<organism evidence="7 8">
    <name type="scientific">[Candida] subhashii</name>
    <dbReference type="NCBI Taxonomy" id="561895"/>
    <lineage>
        <taxon>Eukaryota</taxon>
        <taxon>Fungi</taxon>
        <taxon>Dikarya</taxon>
        <taxon>Ascomycota</taxon>
        <taxon>Saccharomycotina</taxon>
        <taxon>Pichiomycetes</taxon>
        <taxon>Debaryomycetaceae</taxon>
        <taxon>Spathaspora</taxon>
    </lineage>
</organism>
<dbReference type="AlphaFoldDB" id="A0A8J5QK80"/>
<evidence type="ECO:0000256" key="3">
    <source>
        <dbReference type="ARBA" id="ARBA00022840"/>
    </source>
</evidence>
<dbReference type="RefSeq" id="XP_049264834.1">
    <property type="nucleotide sequence ID" value="XM_049405590.1"/>
</dbReference>
<protein>
    <recommendedName>
        <fullName evidence="6">Clp R domain-containing protein</fullName>
    </recommendedName>
</protein>
<dbReference type="GO" id="GO:0034605">
    <property type="term" value="P:cellular response to heat"/>
    <property type="evidence" value="ECO:0007669"/>
    <property type="project" value="TreeGrafter"/>
</dbReference>
<evidence type="ECO:0000256" key="1">
    <source>
        <dbReference type="ARBA" id="ARBA00022737"/>
    </source>
</evidence>
<evidence type="ECO:0000256" key="2">
    <source>
        <dbReference type="ARBA" id="ARBA00022741"/>
    </source>
</evidence>
<dbReference type="Pfam" id="PF07724">
    <property type="entry name" value="AAA_2"/>
    <property type="match status" value="1"/>
</dbReference>
<dbReference type="InterPro" id="IPR003959">
    <property type="entry name" value="ATPase_AAA_core"/>
</dbReference>
<dbReference type="OrthoDB" id="4020698at2759"/>
<dbReference type="PANTHER" id="PTHR11638">
    <property type="entry name" value="ATP-DEPENDENT CLP PROTEASE"/>
    <property type="match status" value="1"/>
</dbReference>
<reference evidence="7 8" key="1">
    <citation type="journal article" date="2021" name="DNA Res.">
        <title>Genome analysis of Candida subhashii reveals its hybrid nature and dual mitochondrial genome conformations.</title>
        <authorList>
            <person name="Mixao V."/>
            <person name="Hegedusova E."/>
            <person name="Saus E."/>
            <person name="Pryszcz L.P."/>
            <person name="Cillingova A."/>
            <person name="Nosek J."/>
            <person name="Gabaldon T."/>
        </authorList>
    </citation>
    <scope>NUCLEOTIDE SEQUENCE [LARGE SCALE GENOMIC DNA]</scope>
    <source>
        <strain evidence="7 8">CBS 10753</strain>
    </source>
</reference>
<gene>
    <name evidence="7" type="ORF">J8A68_001897</name>
</gene>
<dbReference type="InterPro" id="IPR003593">
    <property type="entry name" value="AAA+_ATPase"/>
</dbReference>
<dbReference type="Pfam" id="PF10431">
    <property type="entry name" value="ClpB_D2-small"/>
    <property type="match status" value="1"/>
</dbReference>
<dbReference type="InterPro" id="IPR019489">
    <property type="entry name" value="Clp_ATPase_C"/>
</dbReference>